<feature type="non-terminal residue" evidence="1">
    <location>
        <position position="1"/>
    </location>
</feature>
<accession>A0A6G0Y1P1</accession>
<evidence type="ECO:0000313" key="2">
    <source>
        <dbReference type="Proteomes" id="UP000478052"/>
    </source>
</evidence>
<evidence type="ECO:0000313" key="1">
    <source>
        <dbReference type="EMBL" id="KAF0747290.1"/>
    </source>
</evidence>
<dbReference type="EMBL" id="VUJU01006893">
    <property type="protein sequence ID" value="KAF0747290.1"/>
    <property type="molecule type" value="Genomic_DNA"/>
</dbReference>
<reference evidence="1 2" key="1">
    <citation type="submission" date="2019-08" db="EMBL/GenBank/DDBJ databases">
        <title>Whole genome of Aphis craccivora.</title>
        <authorList>
            <person name="Voronova N.V."/>
            <person name="Shulinski R.S."/>
            <person name="Bandarenka Y.V."/>
            <person name="Zhorov D.G."/>
            <person name="Warner D."/>
        </authorList>
    </citation>
    <scope>NUCLEOTIDE SEQUENCE [LARGE SCALE GENOMIC DNA]</scope>
    <source>
        <strain evidence="1">180601</strain>
        <tissue evidence="1">Whole Body</tissue>
    </source>
</reference>
<name>A0A6G0Y1P1_APHCR</name>
<dbReference type="Proteomes" id="UP000478052">
    <property type="component" value="Unassembled WGS sequence"/>
</dbReference>
<comment type="caution">
    <text evidence="1">The sequence shown here is derived from an EMBL/GenBank/DDBJ whole genome shotgun (WGS) entry which is preliminary data.</text>
</comment>
<organism evidence="1 2">
    <name type="scientific">Aphis craccivora</name>
    <name type="common">Cowpea aphid</name>
    <dbReference type="NCBI Taxonomy" id="307492"/>
    <lineage>
        <taxon>Eukaryota</taxon>
        <taxon>Metazoa</taxon>
        <taxon>Ecdysozoa</taxon>
        <taxon>Arthropoda</taxon>
        <taxon>Hexapoda</taxon>
        <taxon>Insecta</taxon>
        <taxon>Pterygota</taxon>
        <taxon>Neoptera</taxon>
        <taxon>Paraneoptera</taxon>
        <taxon>Hemiptera</taxon>
        <taxon>Sternorrhyncha</taxon>
        <taxon>Aphidomorpha</taxon>
        <taxon>Aphidoidea</taxon>
        <taxon>Aphididae</taxon>
        <taxon>Aphidini</taxon>
        <taxon>Aphis</taxon>
        <taxon>Aphis</taxon>
    </lineage>
</organism>
<gene>
    <name evidence="1" type="ORF">FWK35_00018245</name>
</gene>
<sequence>LNATNVLTTLNEESEINDFSGGDSDFDTRCQPLLKKIAGSLISYVEKYLPDLHLEEAALYTNMHALSAKGKEFRATANEIKNFYVAQALMGIINPL</sequence>
<dbReference type="AlphaFoldDB" id="A0A6G0Y1P1"/>
<protein>
    <submittedName>
        <fullName evidence="1">PiggyBac transposable element-derived protein 3-like</fullName>
    </submittedName>
</protein>
<proteinExistence type="predicted"/>
<keyword evidence="2" id="KW-1185">Reference proteome</keyword>